<dbReference type="PANTHER" id="PTHR43085:SF1">
    <property type="entry name" value="PSEUDOURIDINE KINASE-RELATED"/>
    <property type="match status" value="1"/>
</dbReference>
<evidence type="ECO:0000256" key="1">
    <source>
        <dbReference type="ARBA" id="ARBA00010688"/>
    </source>
</evidence>
<dbReference type="EMBL" id="BAMD01000029">
    <property type="protein sequence ID" value="GAF03746.1"/>
    <property type="molecule type" value="Genomic_DNA"/>
</dbReference>
<organism evidence="7 8">
    <name type="scientific">Saccharicrinis fermentans DSM 9555 = JCM 21142</name>
    <dbReference type="NCBI Taxonomy" id="869213"/>
    <lineage>
        <taxon>Bacteria</taxon>
        <taxon>Pseudomonadati</taxon>
        <taxon>Bacteroidota</taxon>
        <taxon>Bacteroidia</taxon>
        <taxon>Marinilabiliales</taxon>
        <taxon>Marinilabiliaceae</taxon>
        <taxon>Saccharicrinis</taxon>
    </lineage>
</organism>
<evidence type="ECO:0000313" key="8">
    <source>
        <dbReference type="Proteomes" id="UP000019402"/>
    </source>
</evidence>
<dbReference type="GO" id="GO:0016301">
    <property type="term" value="F:kinase activity"/>
    <property type="evidence" value="ECO:0007669"/>
    <property type="project" value="UniProtKB-KW"/>
</dbReference>
<sequence length="306" mass="34717">MRRIFGLGETVLDVVFKEEQALSAKAGGSVLNALVSLARMGHTCYFISEIGNDKVGDIILDFLHKNKINTQYIKRHNEGQSALALAFLDKNNNASYDFYKNYPQERRRLSQPDFKEGDIVLFGSSYAVSPDIRTQVHPILDQANKKNCILLYDPNFRKKHDSHKDLYLQYIQENISLASIIRGSNEDFDNIYQAASSEQTYLKIQKQCAHLIYTAHAHGVFMHSGHMQKHYPVPPLKPVSTIGAGDNFNAGIIHGILISHITKNDLQSLKEQDWDFLIQQGIQFSSEVCKRQDNYVPPGFSTSIKR</sequence>
<dbReference type="PROSITE" id="PS00584">
    <property type="entry name" value="PFKB_KINASES_2"/>
    <property type="match status" value="1"/>
</dbReference>
<dbReference type="Pfam" id="PF00294">
    <property type="entry name" value="PfkB"/>
    <property type="match status" value="1"/>
</dbReference>
<evidence type="ECO:0000256" key="2">
    <source>
        <dbReference type="ARBA" id="ARBA00022679"/>
    </source>
</evidence>
<dbReference type="OrthoDB" id="9813569at2"/>
<dbReference type="InterPro" id="IPR002173">
    <property type="entry name" value="Carboh/pur_kinase_PfkB_CS"/>
</dbReference>
<dbReference type="InterPro" id="IPR011611">
    <property type="entry name" value="PfkB_dom"/>
</dbReference>
<dbReference type="RefSeq" id="WP_027472229.1">
    <property type="nucleotide sequence ID" value="NZ_BAMD01000029.1"/>
</dbReference>
<gene>
    <name evidence="7" type="ORF">JCM21142_62427</name>
</gene>
<comment type="caution">
    <text evidence="7">The sequence shown here is derived from an EMBL/GenBank/DDBJ whole genome shotgun (WGS) entry which is preliminary data.</text>
</comment>
<dbReference type="GO" id="GO:0005524">
    <property type="term" value="F:ATP binding"/>
    <property type="evidence" value="ECO:0007669"/>
    <property type="project" value="UniProtKB-KW"/>
</dbReference>
<keyword evidence="8" id="KW-1185">Reference proteome</keyword>
<evidence type="ECO:0000256" key="4">
    <source>
        <dbReference type="ARBA" id="ARBA00022777"/>
    </source>
</evidence>
<keyword evidence="2" id="KW-0808">Transferase</keyword>
<dbReference type="InterPro" id="IPR029056">
    <property type="entry name" value="Ribokinase-like"/>
</dbReference>
<dbReference type="SUPFAM" id="SSF53613">
    <property type="entry name" value="Ribokinase-like"/>
    <property type="match status" value="1"/>
</dbReference>
<keyword evidence="4 7" id="KW-0418">Kinase</keyword>
<proteinExistence type="inferred from homology"/>
<dbReference type="eggNOG" id="COG0524">
    <property type="taxonomic scope" value="Bacteria"/>
</dbReference>
<dbReference type="Gene3D" id="3.40.1190.20">
    <property type="match status" value="1"/>
</dbReference>
<dbReference type="InterPro" id="IPR050306">
    <property type="entry name" value="PfkB_Carbo_kinase"/>
</dbReference>
<reference evidence="7 8" key="1">
    <citation type="journal article" date="2014" name="Genome Announc.">
        <title>Draft Genome Sequence of Cytophaga fermentans JCM 21142T, a Facultative Anaerobe Isolated from Marine Mud.</title>
        <authorList>
            <person name="Starns D."/>
            <person name="Oshima K."/>
            <person name="Suda W."/>
            <person name="Iino T."/>
            <person name="Yuki M."/>
            <person name="Inoue J."/>
            <person name="Kitamura K."/>
            <person name="Iida T."/>
            <person name="Darby A."/>
            <person name="Hattori M."/>
            <person name="Ohkuma M."/>
        </authorList>
    </citation>
    <scope>NUCLEOTIDE SEQUENCE [LARGE SCALE GENOMIC DNA]</scope>
    <source>
        <strain evidence="7 8">JCM 21142</strain>
    </source>
</reference>
<name>W7YH62_9BACT</name>
<dbReference type="Proteomes" id="UP000019402">
    <property type="component" value="Unassembled WGS sequence"/>
</dbReference>
<evidence type="ECO:0000256" key="5">
    <source>
        <dbReference type="ARBA" id="ARBA00022840"/>
    </source>
</evidence>
<evidence type="ECO:0000259" key="6">
    <source>
        <dbReference type="Pfam" id="PF00294"/>
    </source>
</evidence>
<protein>
    <submittedName>
        <fullName evidence="7">Putative sugar kinase YdjH</fullName>
    </submittedName>
</protein>
<evidence type="ECO:0000256" key="3">
    <source>
        <dbReference type="ARBA" id="ARBA00022741"/>
    </source>
</evidence>
<dbReference type="PANTHER" id="PTHR43085">
    <property type="entry name" value="HEXOKINASE FAMILY MEMBER"/>
    <property type="match status" value="1"/>
</dbReference>
<dbReference type="AlphaFoldDB" id="W7YH62"/>
<keyword evidence="3" id="KW-0547">Nucleotide-binding</keyword>
<dbReference type="STRING" id="869213.GCA_000517085_02689"/>
<comment type="similarity">
    <text evidence="1">Belongs to the carbohydrate kinase PfkB family.</text>
</comment>
<accession>W7YH62</accession>
<feature type="domain" description="Carbohydrate kinase PfkB" evidence="6">
    <location>
        <begin position="7"/>
        <end position="257"/>
    </location>
</feature>
<keyword evidence="5" id="KW-0067">ATP-binding</keyword>
<evidence type="ECO:0000313" key="7">
    <source>
        <dbReference type="EMBL" id="GAF03746.1"/>
    </source>
</evidence>